<keyword evidence="4 6" id="KW-0472">Membrane</keyword>
<evidence type="ECO:0000256" key="2">
    <source>
        <dbReference type="ARBA" id="ARBA00009458"/>
    </source>
</evidence>
<dbReference type="Pfam" id="PF00452">
    <property type="entry name" value="Bcl-2"/>
    <property type="match status" value="1"/>
</dbReference>
<dbReference type="PROSITE" id="PS01080">
    <property type="entry name" value="BH1"/>
    <property type="match status" value="1"/>
</dbReference>
<evidence type="ECO:0000256" key="5">
    <source>
        <dbReference type="PROSITE-ProRule" id="PRU00025"/>
    </source>
</evidence>
<dbReference type="InterPro" id="IPR020717">
    <property type="entry name" value="Bcl2_BH1_motif_CS"/>
</dbReference>
<dbReference type="GO" id="GO:0006915">
    <property type="term" value="P:apoptotic process"/>
    <property type="evidence" value="ECO:0007669"/>
    <property type="project" value="UniProtKB-UniRule"/>
</dbReference>
<keyword evidence="6" id="KW-0812">Transmembrane</keyword>
<gene>
    <name evidence="8" type="ORF">ACJMK2_023249</name>
</gene>
<comment type="similarity">
    <text evidence="2">Belongs to the Bcl-2 family.</text>
</comment>
<evidence type="ECO:0000259" key="7">
    <source>
        <dbReference type="PROSITE" id="PS50063"/>
    </source>
</evidence>
<feature type="transmembrane region" description="Helical" evidence="6">
    <location>
        <begin position="169"/>
        <end position="187"/>
    </location>
</feature>
<evidence type="ECO:0000256" key="6">
    <source>
        <dbReference type="SAM" id="Phobius"/>
    </source>
</evidence>
<accession>A0ABD3T4X1</accession>
<reference evidence="8 9" key="1">
    <citation type="submission" date="2024-11" db="EMBL/GenBank/DDBJ databases">
        <title>Chromosome-level genome assembly of the freshwater bivalve Anodonta woodiana.</title>
        <authorList>
            <person name="Chen X."/>
        </authorList>
    </citation>
    <scope>NUCLEOTIDE SEQUENCE [LARGE SCALE GENOMIC DNA]</scope>
    <source>
        <strain evidence="8">MN2024</strain>
        <tissue evidence="8">Gills</tissue>
    </source>
</reference>
<dbReference type="Proteomes" id="UP001634394">
    <property type="component" value="Unassembled WGS sequence"/>
</dbReference>
<keyword evidence="3 5" id="KW-0053">Apoptosis</keyword>
<dbReference type="PANTHER" id="PTHR11256">
    <property type="entry name" value="BCL-2 RELATED"/>
    <property type="match status" value="1"/>
</dbReference>
<evidence type="ECO:0000313" key="8">
    <source>
        <dbReference type="EMBL" id="KAL3831508.1"/>
    </source>
</evidence>
<proteinExistence type="inferred from homology"/>
<dbReference type="GO" id="GO:0016020">
    <property type="term" value="C:membrane"/>
    <property type="evidence" value="ECO:0007669"/>
    <property type="project" value="UniProtKB-SubCell"/>
</dbReference>
<keyword evidence="9" id="KW-1185">Reference proteome</keyword>
<dbReference type="InterPro" id="IPR036834">
    <property type="entry name" value="Bcl-2-like_sf"/>
</dbReference>
<dbReference type="CDD" id="cd06845">
    <property type="entry name" value="Bcl-2_like"/>
    <property type="match status" value="1"/>
</dbReference>
<dbReference type="PRINTS" id="PR01862">
    <property type="entry name" value="BCL2FAMILY"/>
</dbReference>
<name>A0ABD3T4X1_SINWO</name>
<dbReference type="InterPro" id="IPR003093">
    <property type="entry name" value="Bcl2_BH4"/>
</dbReference>
<dbReference type="PANTHER" id="PTHR11256:SF50">
    <property type="entry name" value="APOPTOSIS REGULATOR CED-9"/>
    <property type="match status" value="1"/>
</dbReference>
<dbReference type="InterPro" id="IPR002475">
    <property type="entry name" value="Bcl2-like"/>
</dbReference>
<evidence type="ECO:0000256" key="4">
    <source>
        <dbReference type="ARBA" id="ARBA00023136"/>
    </source>
</evidence>
<dbReference type="InterPro" id="IPR026298">
    <property type="entry name" value="Bcl-2_fam"/>
</dbReference>
<dbReference type="SMART" id="SM00337">
    <property type="entry name" value="BCL"/>
    <property type="match status" value="1"/>
</dbReference>
<evidence type="ECO:0000256" key="3">
    <source>
        <dbReference type="ARBA" id="ARBA00022703"/>
    </source>
</evidence>
<dbReference type="SUPFAM" id="SSF56854">
    <property type="entry name" value="Bcl-2 inhibitors of programmed cell death"/>
    <property type="match status" value="1"/>
</dbReference>
<comment type="caution">
    <text evidence="8">The sequence shown here is derived from an EMBL/GenBank/DDBJ whole genome shotgun (WGS) entry which is preliminary data.</text>
</comment>
<sequence>MGGKFKAEDADDFTLNVNCIVSDYINYKLKKDGFVWSTSPKITGPDNEVMLTVRRICDEFEERCSKQFRDMYSNCAQVDVTADSVFKVYEELIGKELNWGRVVGILTFSGIMARQCMVSGQASKVDYIVDWTCEFISQRVEPWTREHNGWKGFVEFFKVPTKDRELKPGWGLLLGALGVAALGAVLVQRA</sequence>
<evidence type="ECO:0000313" key="9">
    <source>
        <dbReference type="Proteomes" id="UP001634394"/>
    </source>
</evidence>
<dbReference type="Gene3D" id="1.10.437.10">
    <property type="entry name" value="Blc2-like"/>
    <property type="match status" value="1"/>
</dbReference>
<dbReference type="InterPro" id="IPR046371">
    <property type="entry name" value="Bcl-2_BH1-3"/>
</dbReference>
<organism evidence="8 9">
    <name type="scientific">Sinanodonta woodiana</name>
    <name type="common">Chinese pond mussel</name>
    <name type="synonym">Anodonta woodiana</name>
    <dbReference type="NCBI Taxonomy" id="1069815"/>
    <lineage>
        <taxon>Eukaryota</taxon>
        <taxon>Metazoa</taxon>
        <taxon>Spiralia</taxon>
        <taxon>Lophotrochozoa</taxon>
        <taxon>Mollusca</taxon>
        <taxon>Bivalvia</taxon>
        <taxon>Autobranchia</taxon>
        <taxon>Heteroconchia</taxon>
        <taxon>Palaeoheterodonta</taxon>
        <taxon>Unionida</taxon>
        <taxon>Unionoidea</taxon>
        <taxon>Unionidae</taxon>
        <taxon>Unioninae</taxon>
        <taxon>Sinanodonta</taxon>
    </lineage>
</organism>
<dbReference type="AlphaFoldDB" id="A0ABD3T4X1"/>
<comment type="subcellular location">
    <subcellularLocation>
        <location evidence="1">Membrane</location>
    </subcellularLocation>
</comment>
<keyword evidence="6" id="KW-1133">Transmembrane helix</keyword>
<protein>
    <recommendedName>
        <fullName evidence="7">Apoptosis regulator Bcl-2 family BH4 domain-containing protein</fullName>
    </recommendedName>
</protein>
<feature type="domain" description="Apoptosis regulator Bcl-2 family BH4" evidence="7">
    <location>
        <begin position="17"/>
        <end position="36"/>
    </location>
</feature>
<dbReference type="PROSITE" id="PS50063">
    <property type="entry name" value="BH4_2"/>
    <property type="match status" value="1"/>
</dbReference>
<evidence type="ECO:0000256" key="1">
    <source>
        <dbReference type="ARBA" id="ARBA00004370"/>
    </source>
</evidence>
<feature type="short sequence motif" description="BH4" evidence="5">
    <location>
        <begin position="17"/>
        <end position="36"/>
    </location>
</feature>
<dbReference type="EMBL" id="JBJQND010000019">
    <property type="protein sequence ID" value="KAL3831508.1"/>
    <property type="molecule type" value="Genomic_DNA"/>
</dbReference>
<dbReference type="PROSITE" id="PS50062">
    <property type="entry name" value="BCL2_FAMILY"/>
    <property type="match status" value="1"/>
</dbReference>